<evidence type="ECO:0000256" key="4">
    <source>
        <dbReference type="ARBA" id="ARBA00022692"/>
    </source>
</evidence>
<dbReference type="AlphaFoldDB" id="A0A292Q4R8"/>
<comment type="similarity">
    <text evidence="2">Belongs to the major facilitator superfamily. Sugar transporter (TC 2.A.1.1) family.</text>
</comment>
<keyword evidence="5 8" id="KW-1133">Transmembrane helix</keyword>
<dbReference type="EMBL" id="LN890962">
    <property type="protein sequence ID" value="CUS14081.1"/>
    <property type="molecule type" value="Genomic_DNA"/>
</dbReference>
<evidence type="ECO:0000256" key="6">
    <source>
        <dbReference type="ARBA" id="ARBA00023136"/>
    </source>
</evidence>
<feature type="transmembrane region" description="Helical" evidence="8">
    <location>
        <begin position="160"/>
        <end position="181"/>
    </location>
</feature>
<keyword evidence="3" id="KW-0813">Transport</keyword>
<organism evidence="10 11">
    <name type="scientific">Tuber aestivum</name>
    <name type="common">summer truffle</name>
    <dbReference type="NCBI Taxonomy" id="59557"/>
    <lineage>
        <taxon>Eukaryota</taxon>
        <taxon>Fungi</taxon>
        <taxon>Dikarya</taxon>
        <taxon>Ascomycota</taxon>
        <taxon>Pezizomycotina</taxon>
        <taxon>Pezizomycetes</taxon>
        <taxon>Pezizales</taxon>
        <taxon>Tuberaceae</taxon>
        <taxon>Tuber</taxon>
    </lineage>
</organism>
<accession>A0A292Q4R8</accession>
<dbReference type="Gene3D" id="1.20.1250.20">
    <property type="entry name" value="MFS general substrate transporter like domains"/>
    <property type="match status" value="2"/>
</dbReference>
<keyword evidence="6 8" id="KW-0472">Membrane</keyword>
<dbReference type="InterPro" id="IPR045263">
    <property type="entry name" value="GLUT"/>
</dbReference>
<dbReference type="PRINTS" id="PR00171">
    <property type="entry name" value="SUGRTRNSPORT"/>
</dbReference>
<evidence type="ECO:0000256" key="5">
    <source>
        <dbReference type="ARBA" id="ARBA00022989"/>
    </source>
</evidence>
<feature type="transmembrane region" description="Helical" evidence="8">
    <location>
        <begin position="391"/>
        <end position="412"/>
    </location>
</feature>
<evidence type="ECO:0000256" key="2">
    <source>
        <dbReference type="ARBA" id="ARBA00010992"/>
    </source>
</evidence>
<feature type="transmembrane region" description="Helical" evidence="8">
    <location>
        <begin position="364"/>
        <end position="384"/>
    </location>
</feature>
<reference evidence="10" key="1">
    <citation type="submission" date="2015-10" db="EMBL/GenBank/DDBJ databases">
        <authorList>
            <person name="Regsiter A."/>
            <person name="william w."/>
        </authorList>
    </citation>
    <scope>NUCLEOTIDE SEQUENCE</scope>
    <source>
        <strain evidence="10">Montdore</strain>
    </source>
</reference>
<feature type="transmembrane region" description="Helical" evidence="8">
    <location>
        <begin position="482"/>
        <end position="501"/>
    </location>
</feature>
<dbReference type="Proteomes" id="UP001412239">
    <property type="component" value="Unassembled WGS sequence"/>
</dbReference>
<feature type="transmembrane region" description="Helical" evidence="8">
    <location>
        <begin position="74"/>
        <end position="97"/>
    </location>
</feature>
<dbReference type="PANTHER" id="PTHR23503:SF8">
    <property type="entry name" value="FACILITATED GLUCOSE TRANSPORTER PROTEIN 1"/>
    <property type="match status" value="1"/>
</dbReference>
<dbReference type="InterPro" id="IPR003663">
    <property type="entry name" value="Sugar/inositol_transpt"/>
</dbReference>
<keyword evidence="4 8" id="KW-0812">Transmembrane</keyword>
<evidence type="ECO:0000313" key="11">
    <source>
        <dbReference type="Proteomes" id="UP001412239"/>
    </source>
</evidence>
<evidence type="ECO:0000259" key="9">
    <source>
        <dbReference type="PROSITE" id="PS50850"/>
    </source>
</evidence>
<dbReference type="SUPFAM" id="SSF103473">
    <property type="entry name" value="MFS general substrate transporter"/>
    <property type="match status" value="1"/>
</dbReference>
<feature type="region of interest" description="Disordered" evidence="7">
    <location>
        <begin position="277"/>
        <end position="308"/>
    </location>
</feature>
<dbReference type="GO" id="GO:0016020">
    <property type="term" value="C:membrane"/>
    <property type="evidence" value="ECO:0007669"/>
    <property type="project" value="UniProtKB-SubCell"/>
</dbReference>
<name>A0A292Q4R8_9PEZI</name>
<feature type="transmembrane region" description="Helical" evidence="8">
    <location>
        <begin position="326"/>
        <end position="352"/>
    </location>
</feature>
<feature type="transmembrane region" description="Helical" evidence="8">
    <location>
        <begin position="453"/>
        <end position="476"/>
    </location>
</feature>
<comment type="subcellular location">
    <subcellularLocation>
        <location evidence="1">Membrane</location>
        <topology evidence="1">Multi-pass membrane protein</topology>
    </subcellularLocation>
</comment>
<protein>
    <recommendedName>
        <fullName evidence="9">Major facilitator superfamily (MFS) profile domain-containing protein</fullName>
    </recommendedName>
</protein>
<feature type="transmembrane region" description="Helical" evidence="8">
    <location>
        <begin position="418"/>
        <end position="441"/>
    </location>
</feature>
<keyword evidence="11" id="KW-1185">Reference proteome</keyword>
<dbReference type="PROSITE" id="PS50850">
    <property type="entry name" value="MFS"/>
    <property type="match status" value="1"/>
</dbReference>
<feature type="transmembrane region" description="Helical" evidence="8">
    <location>
        <begin position="103"/>
        <end position="120"/>
    </location>
</feature>
<feature type="domain" description="Major facilitator superfamily (MFS) profile" evidence="9">
    <location>
        <begin position="8"/>
        <end position="504"/>
    </location>
</feature>
<dbReference type="InterPro" id="IPR036259">
    <property type="entry name" value="MFS_trans_sf"/>
</dbReference>
<evidence type="ECO:0000256" key="3">
    <source>
        <dbReference type="ARBA" id="ARBA00022448"/>
    </source>
</evidence>
<dbReference type="InterPro" id="IPR005828">
    <property type="entry name" value="MFS_sugar_transport-like"/>
</dbReference>
<dbReference type="InterPro" id="IPR020846">
    <property type="entry name" value="MFS_dom"/>
</dbReference>
<evidence type="ECO:0000256" key="8">
    <source>
        <dbReference type="SAM" id="Phobius"/>
    </source>
</evidence>
<dbReference type="Pfam" id="PF00083">
    <property type="entry name" value="Sugar_tr"/>
    <property type="match status" value="2"/>
</dbReference>
<proteinExistence type="inferred from homology"/>
<feature type="transmembrane region" description="Helical" evidence="8">
    <location>
        <begin position="132"/>
        <end position="154"/>
    </location>
</feature>
<dbReference type="PANTHER" id="PTHR23503">
    <property type="entry name" value="SOLUTE CARRIER FAMILY 2"/>
    <property type="match status" value="1"/>
</dbReference>
<dbReference type="GO" id="GO:0015149">
    <property type="term" value="F:hexose transmembrane transporter activity"/>
    <property type="evidence" value="ECO:0007669"/>
    <property type="project" value="TreeGrafter"/>
</dbReference>
<gene>
    <name evidence="10" type="ORF">GSTUAT00001811001</name>
</gene>
<evidence type="ECO:0000256" key="7">
    <source>
        <dbReference type="SAM" id="MobiDB-lite"/>
    </source>
</evidence>
<evidence type="ECO:0000313" key="10">
    <source>
        <dbReference type="EMBL" id="CUS14081.1"/>
    </source>
</evidence>
<feature type="transmembrane region" description="Helical" evidence="8">
    <location>
        <begin position="44"/>
        <end position="62"/>
    </location>
</feature>
<evidence type="ECO:0000256" key="1">
    <source>
        <dbReference type="ARBA" id="ARBA00004141"/>
    </source>
</evidence>
<sequence length="504" mass="53112">MPAILFVYAAVLVAGTVLFGWNLAELNAPQREIQDSLGLNAAQFGLASSVLAIGGLVGSVIATPGMNAFGRKRVLICTALVFGLGGLLKAGAGGAIVLTIGRFLSGTAAGSAAVIVPIYINELAPPNSKGAFGALTQLSINLGILSSQVLGIFLEKNGQWRLILLIGGIIGFAQAVALLFLPESPSSLMASGEIEQARKELIKIRGTPDVEEELAAYQSQPAGKLLFVFPTTGILLLGDTYASRPGKPVGTDNTEPMGEHDPFLEAGARLLYSGDTYTRQPGQTEGMDGTQPTGEGAPLLEAGPTTEPENSKIGLLEFVTKREYRFGFMIVAGVMLAQQLTGINAVVFYGVSILHDLLPNSAKYLNAAISGVNLFVTLGASFLFDRVSHRFLLLASMLMMALCSLVLTMSIFSRFAVLSAIATLLFVSSFSMGLGPLPWMVASRRIEPNGVGAAQSIGLTANWMGTFLVSFAVPVIASTAGMPVVFAIFAVLGFIFYFWGLRYL</sequence>